<organism evidence="7 8">
    <name type="scientific">Lodderomyces beijingensis</name>
    <dbReference type="NCBI Taxonomy" id="1775926"/>
    <lineage>
        <taxon>Eukaryota</taxon>
        <taxon>Fungi</taxon>
        <taxon>Dikarya</taxon>
        <taxon>Ascomycota</taxon>
        <taxon>Saccharomycotina</taxon>
        <taxon>Pichiomycetes</taxon>
        <taxon>Debaryomycetaceae</taxon>
        <taxon>Candida/Lodderomyces clade</taxon>
        <taxon>Lodderomyces</taxon>
    </lineage>
</organism>
<evidence type="ECO:0008006" key="9">
    <source>
        <dbReference type="Google" id="ProtNLM"/>
    </source>
</evidence>
<feature type="transmembrane region" description="Helical" evidence="6">
    <location>
        <begin position="122"/>
        <end position="144"/>
    </location>
</feature>
<keyword evidence="5 6" id="KW-0472">Membrane</keyword>
<evidence type="ECO:0000256" key="1">
    <source>
        <dbReference type="ARBA" id="ARBA00004141"/>
    </source>
</evidence>
<dbReference type="InterPro" id="IPR043476">
    <property type="entry name" value="Yro2-like_7TM"/>
</dbReference>
<keyword evidence="4 6" id="KW-1133">Transmembrane helix</keyword>
<dbReference type="PANTHER" id="PTHR28286">
    <property type="match status" value="1"/>
</dbReference>
<dbReference type="SMART" id="SM01021">
    <property type="entry name" value="Bac_rhodopsin"/>
    <property type="match status" value="1"/>
</dbReference>
<name>A0ABP0ZK54_9ASCO</name>
<dbReference type="GeneID" id="92207954"/>
<dbReference type="SUPFAM" id="SSF81321">
    <property type="entry name" value="Family A G protein-coupled receptor-like"/>
    <property type="match status" value="1"/>
</dbReference>
<feature type="transmembrane region" description="Helical" evidence="6">
    <location>
        <begin position="188"/>
        <end position="207"/>
    </location>
</feature>
<comment type="subcellular location">
    <subcellularLocation>
        <location evidence="1">Membrane</location>
        <topology evidence="1">Multi-pass membrane protein</topology>
    </subcellularLocation>
</comment>
<dbReference type="CDD" id="cd15239">
    <property type="entry name" value="7tm_YRO2_fungal-like"/>
    <property type="match status" value="1"/>
</dbReference>
<dbReference type="InterPro" id="IPR001425">
    <property type="entry name" value="Arc/bac/fun_rhodopsins"/>
</dbReference>
<proteinExistence type="inferred from homology"/>
<dbReference type="PANTHER" id="PTHR28286:SF1">
    <property type="entry name" value="30 KDA HEAT SHOCK PROTEIN-RELATED"/>
    <property type="match status" value="1"/>
</dbReference>
<evidence type="ECO:0000256" key="4">
    <source>
        <dbReference type="ARBA" id="ARBA00022989"/>
    </source>
</evidence>
<evidence type="ECO:0000256" key="2">
    <source>
        <dbReference type="ARBA" id="ARBA00008130"/>
    </source>
</evidence>
<evidence type="ECO:0000256" key="6">
    <source>
        <dbReference type="SAM" id="Phobius"/>
    </source>
</evidence>
<gene>
    <name evidence="7" type="ORF">LODBEIA_P27580</name>
</gene>
<dbReference type="RefSeq" id="XP_066829696.1">
    <property type="nucleotide sequence ID" value="XM_066972792.1"/>
</dbReference>
<dbReference type="Proteomes" id="UP001497383">
    <property type="component" value="Chromosome 3"/>
</dbReference>
<sequence length="349" mass="39242">MTSFVQVVEIVKRGGNRAVSINSPPAESDINLTSHGSDWLWAVFALFAFFAVIHGFIYSLTSVRRSGLKKSLLIIPLFINSVMAFAYYTYASNLGYTWIDTEFHHVTTDRGLNVRQIFYTKYIGWFLSWPLVLTIFTIVTHTSLTDDREDILKRIVQVFSAIFTRFLSIEVFVLGLLIGSLIRSSYKWGYFTFAVVAQLFTIYLVCVDLHTSFAAASRNVVGNVIIILFIVVWILYPVAWGLSEGGNVIQPDSEAVFYGILDLITFGFVPIILTWIAINNIDEDFFTKIWHFHLNNNRGGVGSTVPSHDAEKVIETPRHSGDTAVPPSGVPLTDEPIVETADVEEVRRV</sequence>
<comment type="similarity">
    <text evidence="2">Belongs to the archaeal/bacterial/fungal opsin family.</text>
</comment>
<dbReference type="EMBL" id="OZ022407">
    <property type="protein sequence ID" value="CAK9438534.1"/>
    <property type="molecule type" value="Genomic_DNA"/>
</dbReference>
<evidence type="ECO:0000313" key="8">
    <source>
        <dbReference type="Proteomes" id="UP001497383"/>
    </source>
</evidence>
<feature type="transmembrane region" description="Helical" evidence="6">
    <location>
        <begin position="219"/>
        <end position="236"/>
    </location>
</feature>
<evidence type="ECO:0000256" key="5">
    <source>
        <dbReference type="ARBA" id="ARBA00023136"/>
    </source>
</evidence>
<feature type="transmembrane region" description="Helical" evidence="6">
    <location>
        <begin position="156"/>
        <end position="182"/>
    </location>
</feature>
<protein>
    <recommendedName>
        <fullName evidence="9">30 kDa heat shock protein</fullName>
    </recommendedName>
</protein>
<feature type="transmembrane region" description="Helical" evidence="6">
    <location>
        <begin position="256"/>
        <end position="278"/>
    </location>
</feature>
<evidence type="ECO:0000256" key="3">
    <source>
        <dbReference type="ARBA" id="ARBA00022692"/>
    </source>
</evidence>
<feature type="transmembrane region" description="Helical" evidence="6">
    <location>
        <begin position="39"/>
        <end position="60"/>
    </location>
</feature>
<accession>A0ABP0ZK54</accession>
<feature type="transmembrane region" description="Helical" evidence="6">
    <location>
        <begin position="72"/>
        <end position="90"/>
    </location>
</feature>
<dbReference type="Gene3D" id="1.20.1070.10">
    <property type="entry name" value="Rhodopsin 7-helix transmembrane proteins"/>
    <property type="match status" value="1"/>
</dbReference>
<reference evidence="7 8" key="1">
    <citation type="submission" date="2024-03" db="EMBL/GenBank/DDBJ databases">
        <authorList>
            <person name="Brejova B."/>
        </authorList>
    </citation>
    <scope>NUCLEOTIDE SEQUENCE [LARGE SCALE GENOMIC DNA]</scope>
    <source>
        <strain evidence="7 8">CBS 14171</strain>
    </source>
</reference>
<keyword evidence="3 6" id="KW-0812">Transmembrane</keyword>
<dbReference type="Pfam" id="PF01036">
    <property type="entry name" value="Bac_rhodopsin"/>
    <property type="match status" value="1"/>
</dbReference>
<keyword evidence="8" id="KW-1185">Reference proteome</keyword>
<evidence type="ECO:0000313" key="7">
    <source>
        <dbReference type="EMBL" id="CAK9438534.1"/>
    </source>
</evidence>